<evidence type="ECO:0000256" key="1">
    <source>
        <dbReference type="ARBA" id="ARBA00022737"/>
    </source>
</evidence>
<feature type="repeat" description="ANK" evidence="3">
    <location>
        <begin position="353"/>
        <end position="385"/>
    </location>
</feature>
<proteinExistence type="predicted"/>
<dbReference type="EMBL" id="VCEJ01000002">
    <property type="protein sequence ID" value="TLV03856.1"/>
    <property type="molecule type" value="Genomic_DNA"/>
</dbReference>
<reference evidence="4 5" key="1">
    <citation type="submission" date="2019-05" db="EMBL/GenBank/DDBJ databases">
        <authorList>
            <person name="Qu J.-H."/>
        </authorList>
    </citation>
    <scope>NUCLEOTIDE SEQUENCE [LARGE SCALE GENOMIC DNA]</scope>
    <source>
        <strain evidence="4 5">T17</strain>
    </source>
</reference>
<protein>
    <submittedName>
        <fullName evidence="4">Ankryin</fullName>
    </submittedName>
</protein>
<dbReference type="InterPro" id="IPR036770">
    <property type="entry name" value="Ankyrin_rpt-contain_sf"/>
</dbReference>
<dbReference type="PANTHER" id="PTHR24189">
    <property type="entry name" value="MYOTROPHIN"/>
    <property type="match status" value="1"/>
</dbReference>
<gene>
    <name evidence="4" type="ORF">FEN17_09750</name>
</gene>
<comment type="caution">
    <text evidence="4">The sequence shown here is derived from an EMBL/GenBank/DDBJ whole genome shotgun (WGS) entry which is preliminary data.</text>
</comment>
<dbReference type="SUPFAM" id="SSF48403">
    <property type="entry name" value="Ankyrin repeat"/>
    <property type="match status" value="1"/>
</dbReference>
<dbReference type="RefSeq" id="WP_138365065.1">
    <property type="nucleotide sequence ID" value="NZ_VCEJ01000002.1"/>
</dbReference>
<dbReference type="InterPro" id="IPR002110">
    <property type="entry name" value="Ankyrin_rpt"/>
</dbReference>
<dbReference type="Pfam" id="PF12796">
    <property type="entry name" value="Ank_2"/>
    <property type="match status" value="1"/>
</dbReference>
<dbReference type="OrthoDB" id="407974at2"/>
<dbReference type="SMART" id="SM00248">
    <property type="entry name" value="ANK"/>
    <property type="match status" value="8"/>
</dbReference>
<dbReference type="InterPro" id="IPR050745">
    <property type="entry name" value="Multifunctional_regulatory"/>
</dbReference>
<evidence type="ECO:0000313" key="4">
    <source>
        <dbReference type="EMBL" id="TLV03856.1"/>
    </source>
</evidence>
<sequence>MSEATQHPEDLQASFIRAAIWYGDLAEADAILAKNPELAGMSVFTAAILGNVGLVHDFLATDSTNYTNTAAPFGGNALVYLCMSKYFRLNTERSDDFLATARLFLEGGTDPNSDFWSTGTYPEFETALYGAAGIAHHEGMTRLLLEFGANPNDEEAVYHSPETDENGAMKALVETGKVTPENLALMLIRKHDWHDYHGAKWLLEQGADPNLIWHDTSPFHHALARVNHIAFFKLLLDHGANPEVSVGGMTAATKAVRHGRADVLTELHKRNIPYTLKGLDKLIQACAFGDVPEAQAIANGAPYLVKNLLAMGGELLARFTSCGNAQGVNMLLDMGIKVDEPFEAGDNYWEIPKGSLAIHIAAWLAYPEVIQLLIFRGSPIETPDANGATPMDLAIRACTGSHWMDRRTPKSVEILLRAGAKADHISLPTGYAPVDELLGAGTNVPKDPED</sequence>
<dbReference type="Gene3D" id="1.25.40.20">
    <property type="entry name" value="Ankyrin repeat-containing domain"/>
    <property type="match status" value="3"/>
</dbReference>
<evidence type="ECO:0000256" key="2">
    <source>
        <dbReference type="ARBA" id="ARBA00023043"/>
    </source>
</evidence>
<name>A0A5R9L5L3_9BACT</name>
<dbReference type="Proteomes" id="UP000306402">
    <property type="component" value="Unassembled WGS sequence"/>
</dbReference>
<dbReference type="PANTHER" id="PTHR24189:SF50">
    <property type="entry name" value="ANKYRIN REPEAT AND SOCS BOX PROTEIN 2"/>
    <property type="match status" value="1"/>
</dbReference>
<keyword evidence="2 3" id="KW-0040">ANK repeat</keyword>
<keyword evidence="5" id="KW-1185">Reference proteome</keyword>
<organism evidence="4 5">
    <name type="scientific">Dyadobacter luticola</name>
    <dbReference type="NCBI Taxonomy" id="1979387"/>
    <lineage>
        <taxon>Bacteria</taxon>
        <taxon>Pseudomonadati</taxon>
        <taxon>Bacteroidota</taxon>
        <taxon>Cytophagia</taxon>
        <taxon>Cytophagales</taxon>
        <taxon>Spirosomataceae</taxon>
        <taxon>Dyadobacter</taxon>
    </lineage>
</organism>
<evidence type="ECO:0000313" key="5">
    <source>
        <dbReference type="Proteomes" id="UP000306402"/>
    </source>
</evidence>
<dbReference type="AlphaFoldDB" id="A0A5R9L5L3"/>
<evidence type="ECO:0000256" key="3">
    <source>
        <dbReference type="PROSITE-ProRule" id="PRU00023"/>
    </source>
</evidence>
<accession>A0A5R9L5L3</accession>
<feature type="repeat" description="ANK" evidence="3">
    <location>
        <begin position="123"/>
        <end position="156"/>
    </location>
</feature>
<keyword evidence="1" id="KW-0677">Repeat</keyword>
<dbReference type="PROSITE" id="PS50088">
    <property type="entry name" value="ANK_REPEAT"/>
    <property type="match status" value="2"/>
</dbReference>